<evidence type="ECO:0000313" key="1">
    <source>
        <dbReference type="EMBL" id="SDJ25647.1"/>
    </source>
</evidence>
<proteinExistence type="predicted"/>
<reference evidence="1 2" key="1">
    <citation type="submission" date="2016-10" db="EMBL/GenBank/DDBJ databases">
        <authorList>
            <person name="Varghese N."/>
            <person name="Submissions S."/>
        </authorList>
    </citation>
    <scope>NUCLEOTIDE SEQUENCE [LARGE SCALE GENOMIC DNA]</scope>
    <source>
        <strain evidence="1 2">PDC82</strain>
    </source>
</reference>
<dbReference type="Proteomes" id="UP000198917">
    <property type="component" value="Unassembled WGS sequence"/>
</dbReference>
<dbReference type="AlphaFoldDB" id="A0A7Z7BHI4"/>
<sequence length="189" mass="20662">MTETLLDARTVNVILKALNVPVRNATETCAIVRVLARDAGLEQSTDPDLTGGDFSPFMDRGALMKRALQALSDLEDWCHQNEANWTGYGEMTVPDGAERWTAQAKFAQELVRDNVDPGPIPELLKYEASPIASDGDGYLLEAALQAGAQSINDDATVYAFTQEQLLRFTKCALDRDFLPLWDKPGEGGA</sequence>
<evidence type="ECO:0000313" key="2">
    <source>
        <dbReference type="Proteomes" id="UP000198917"/>
    </source>
</evidence>
<protein>
    <submittedName>
        <fullName evidence="1">Uncharacterized protein</fullName>
    </submittedName>
</protein>
<comment type="caution">
    <text evidence="1">The sequence shown here is derived from an EMBL/GenBank/DDBJ whole genome shotgun (WGS) entry which is preliminary data.</text>
</comment>
<name>A0A7Z7BHI4_9HYPH</name>
<accession>A0A7Z7BHI4</accession>
<dbReference type="RefSeq" id="WP_092731818.1">
    <property type="nucleotide sequence ID" value="NZ_FNEW01000001.1"/>
</dbReference>
<gene>
    <name evidence="1" type="ORF">SAMN05428983_0850</name>
</gene>
<organism evidence="1 2">
    <name type="scientific">Agrobacterium fabrum</name>
    <dbReference type="NCBI Taxonomy" id="1176649"/>
    <lineage>
        <taxon>Bacteria</taxon>
        <taxon>Pseudomonadati</taxon>
        <taxon>Pseudomonadota</taxon>
        <taxon>Alphaproteobacteria</taxon>
        <taxon>Hyphomicrobiales</taxon>
        <taxon>Rhizobiaceae</taxon>
        <taxon>Rhizobium/Agrobacterium group</taxon>
        <taxon>Agrobacterium</taxon>
        <taxon>Agrobacterium tumefaciens complex</taxon>
    </lineage>
</organism>
<dbReference type="EMBL" id="FNEW01000001">
    <property type="protein sequence ID" value="SDJ25647.1"/>
    <property type="molecule type" value="Genomic_DNA"/>
</dbReference>